<sequence>MLCTKCQRQVICMVYQLGQEDSRIKQMLSQMNRCEQRQLVKSH</sequence>
<reference evidence="2" key="1">
    <citation type="journal article" date="2013" name="Proc. Natl. Acad. Sci. U.S.A.">
        <title>Improving the coverage of the cyanobacterial phylum using diversity-driven genome sequencing.</title>
        <authorList>
            <person name="Shih P.M."/>
            <person name="Wu D."/>
            <person name="Latifi A."/>
            <person name="Axen S.D."/>
            <person name="Fewer D.P."/>
            <person name="Talla E."/>
            <person name="Calteau A."/>
            <person name="Cai F."/>
            <person name="Tandeau de Marsac N."/>
            <person name="Rippka R."/>
            <person name="Herdman M."/>
            <person name="Sivonen K."/>
            <person name="Coursin T."/>
            <person name="Laurent T."/>
            <person name="Goodwin L."/>
            <person name="Nolan M."/>
            <person name="Davenport K.W."/>
            <person name="Han C.S."/>
            <person name="Rubin E.M."/>
            <person name="Eisen J.A."/>
            <person name="Woyke T."/>
            <person name="Gugger M."/>
            <person name="Kerfeld C.A."/>
        </authorList>
    </citation>
    <scope>NUCLEOTIDE SEQUENCE [LARGE SCALE GENOMIC DNA]</scope>
    <source>
        <strain evidence="2">ATCC 29371 / PCC 7437</strain>
    </source>
</reference>
<dbReference type="AlphaFoldDB" id="K9XTX3"/>
<dbReference type="KEGG" id="scs:Sta7437_1960"/>
<name>K9XTX3_STAC7</name>
<dbReference type="RefSeq" id="WP_015193185.1">
    <property type="nucleotide sequence ID" value="NC_019748.1"/>
</dbReference>
<dbReference type="Proteomes" id="UP000010473">
    <property type="component" value="Chromosome"/>
</dbReference>
<organism evidence="1 2">
    <name type="scientific">Stanieria cyanosphaera (strain ATCC 29371 / PCC 7437)</name>
    <dbReference type="NCBI Taxonomy" id="111780"/>
    <lineage>
        <taxon>Bacteria</taxon>
        <taxon>Bacillati</taxon>
        <taxon>Cyanobacteriota</taxon>
        <taxon>Cyanophyceae</taxon>
        <taxon>Pleurocapsales</taxon>
        <taxon>Dermocarpellaceae</taxon>
        <taxon>Stanieria</taxon>
    </lineage>
</organism>
<evidence type="ECO:0000313" key="2">
    <source>
        <dbReference type="Proteomes" id="UP000010473"/>
    </source>
</evidence>
<dbReference type="EMBL" id="CP003653">
    <property type="protein sequence ID" value="AFZ35514.1"/>
    <property type="molecule type" value="Genomic_DNA"/>
</dbReference>
<dbReference type="HOGENOM" id="CLU_3239895_0_0_3"/>
<accession>K9XTX3</accession>
<evidence type="ECO:0000313" key="1">
    <source>
        <dbReference type="EMBL" id="AFZ35514.1"/>
    </source>
</evidence>
<keyword evidence="2" id="KW-1185">Reference proteome</keyword>
<protein>
    <submittedName>
        <fullName evidence="1">Uncharacterized protein</fullName>
    </submittedName>
</protein>
<proteinExistence type="predicted"/>
<gene>
    <name evidence="1" type="ordered locus">Sta7437_1960</name>
</gene>